<feature type="transmembrane region" description="Helical" evidence="1">
    <location>
        <begin position="52"/>
        <end position="70"/>
    </location>
</feature>
<keyword evidence="1" id="KW-0472">Membrane</keyword>
<feature type="domain" description="CAAX prenyl protease 2/Lysostaphin resistance protein A-like" evidence="2">
    <location>
        <begin position="131"/>
        <end position="250"/>
    </location>
</feature>
<reference evidence="3" key="1">
    <citation type="journal article" date="2015" name="Nature">
        <title>Complex archaea that bridge the gap between prokaryotes and eukaryotes.</title>
        <authorList>
            <person name="Spang A."/>
            <person name="Saw J.H."/>
            <person name="Jorgensen S.L."/>
            <person name="Zaremba-Niedzwiedzka K."/>
            <person name="Martijn J."/>
            <person name="Lind A.E."/>
            <person name="van Eijk R."/>
            <person name="Schleper C."/>
            <person name="Guy L."/>
            <person name="Ettema T.J."/>
        </authorList>
    </citation>
    <scope>NUCLEOTIDE SEQUENCE</scope>
</reference>
<dbReference type="PANTHER" id="PTHR39430">
    <property type="entry name" value="MEMBRANE-ASSOCIATED PROTEASE-RELATED"/>
    <property type="match status" value="1"/>
</dbReference>
<dbReference type="EMBL" id="LAZR01012289">
    <property type="protein sequence ID" value="KKM27606.1"/>
    <property type="molecule type" value="Genomic_DNA"/>
</dbReference>
<accession>A0A0F9IJ29</accession>
<comment type="caution">
    <text evidence="3">The sequence shown here is derived from an EMBL/GenBank/DDBJ whole genome shotgun (WGS) entry which is preliminary data.</text>
</comment>
<keyword evidence="1" id="KW-1133">Transmembrane helix</keyword>
<keyword evidence="1" id="KW-0812">Transmembrane</keyword>
<dbReference type="AlphaFoldDB" id="A0A0F9IJ29"/>
<evidence type="ECO:0000259" key="2">
    <source>
        <dbReference type="Pfam" id="PF02517"/>
    </source>
</evidence>
<organism evidence="3">
    <name type="scientific">marine sediment metagenome</name>
    <dbReference type="NCBI Taxonomy" id="412755"/>
    <lineage>
        <taxon>unclassified sequences</taxon>
        <taxon>metagenomes</taxon>
        <taxon>ecological metagenomes</taxon>
    </lineage>
</organism>
<feature type="transmembrane region" description="Helical" evidence="1">
    <location>
        <begin position="5"/>
        <end position="26"/>
    </location>
</feature>
<gene>
    <name evidence="3" type="ORF">LCGC14_1573080</name>
</gene>
<feature type="transmembrane region" description="Helical" evidence="1">
    <location>
        <begin position="91"/>
        <end position="120"/>
    </location>
</feature>
<dbReference type="Pfam" id="PF02517">
    <property type="entry name" value="Rce1-like"/>
    <property type="match status" value="1"/>
</dbReference>
<feature type="transmembrane region" description="Helical" evidence="1">
    <location>
        <begin position="162"/>
        <end position="181"/>
    </location>
</feature>
<dbReference type="InterPro" id="IPR003675">
    <property type="entry name" value="Rce1/LyrA-like_dom"/>
</dbReference>
<feature type="transmembrane region" description="Helical" evidence="1">
    <location>
        <begin position="275"/>
        <end position="292"/>
    </location>
</feature>
<dbReference type="GO" id="GO:0080120">
    <property type="term" value="P:CAAX-box protein maturation"/>
    <property type="evidence" value="ECO:0007669"/>
    <property type="project" value="UniProtKB-ARBA"/>
</dbReference>
<feature type="transmembrane region" description="Helical" evidence="1">
    <location>
        <begin position="132"/>
        <end position="150"/>
    </location>
</feature>
<dbReference type="PANTHER" id="PTHR39430:SF1">
    <property type="entry name" value="PROTEASE"/>
    <property type="match status" value="1"/>
</dbReference>
<feature type="transmembrane region" description="Helical" evidence="1">
    <location>
        <begin position="215"/>
        <end position="233"/>
    </location>
</feature>
<sequence length="315" mass="36133">YKELILLFLIIIAFSCIISPIVKIPLDFMLEKTGFLAKSVDYKDGIYDFGKVMRRILMLVALIVFVFFGRSLKIATLISSAIRLRHGFLRLFLFGFLMAGISLLIYYSLAILFGAWMIHVDFDSVRIIVSKIIKYVLLGCLIGFIEEAFFRGFVLQSFMEDMSLPVAVCACSLIYSMLHFFRADVHVATGFQAFVGFTTIIQFFKPLFFQFIKNLPSIIGLFLVSVVLSYAFIQTKSLYLSIGLHSGWIFMMKADGLFLVRIREMWGWFFGDSKLVTGILVWFFLLCILVVIKRIYNNTHRFGVNINGENLKRAC</sequence>
<dbReference type="GO" id="GO:0004175">
    <property type="term" value="F:endopeptidase activity"/>
    <property type="evidence" value="ECO:0007669"/>
    <property type="project" value="UniProtKB-ARBA"/>
</dbReference>
<name>A0A0F9IJ29_9ZZZZ</name>
<protein>
    <recommendedName>
        <fullName evidence="2">CAAX prenyl protease 2/Lysostaphin resistance protein A-like domain-containing protein</fullName>
    </recommendedName>
</protein>
<evidence type="ECO:0000256" key="1">
    <source>
        <dbReference type="SAM" id="Phobius"/>
    </source>
</evidence>
<proteinExistence type="predicted"/>
<feature type="transmembrane region" description="Helical" evidence="1">
    <location>
        <begin position="187"/>
        <end position="208"/>
    </location>
</feature>
<feature type="non-terminal residue" evidence="3">
    <location>
        <position position="1"/>
    </location>
</feature>
<evidence type="ECO:0000313" key="3">
    <source>
        <dbReference type="EMBL" id="KKM27606.1"/>
    </source>
</evidence>